<sequence>MGRWIGQAECTVDGVVPAAPAQVRAFYVDLDNMVCIHPLVVAVDLVDRDRERREYRVVDRIPLGPLTLRTRYAVTLTVPDGDEGNGDVTAVSRQFPRVRLDTTVSFTAQAQQTVLTEHMRITAPRPLLAVTVRQAVAAHTTMLEGIAAHFSSGR</sequence>
<dbReference type="SUPFAM" id="SSF55961">
    <property type="entry name" value="Bet v1-like"/>
    <property type="match status" value="1"/>
</dbReference>
<accession>A0A7I7XWN1</accession>
<reference evidence="1" key="1">
    <citation type="journal article" date="2019" name="Emerg. Microbes Infect.">
        <title>Comprehensive subspecies identification of 175 nontuberculous mycobacteria species based on 7547 genomic profiles.</title>
        <authorList>
            <person name="Matsumoto Y."/>
            <person name="Kinjo T."/>
            <person name="Motooka D."/>
            <person name="Nabeya D."/>
            <person name="Jung N."/>
            <person name="Uechi K."/>
            <person name="Horii T."/>
            <person name="Iida T."/>
            <person name="Fujita J."/>
            <person name="Nakamura S."/>
        </authorList>
    </citation>
    <scope>NUCLEOTIDE SEQUENCE [LARGE SCALE GENOMIC DNA]</scope>
    <source>
        <strain evidence="1">JCM 13671</strain>
    </source>
</reference>
<evidence type="ECO:0000313" key="1">
    <source>
        <dbReference type="EMBL" id="BBZ33433.1"/>
    </source>
</evidence>
<dbReference type="RefSeq" id="WP_085150831.1">
    <property type="nucleotide sequence ID" value="NZ_AP022612.1"/>
</dbReference>
<proteinExistence type="predicted"/>
<dbReference type="InterPro" id="IPR023393">
    <property type="entry name" value="START-like_dom_sf"/>
</dbReference>
<dbReference type="EMBL" id="AP022612">
    <property type="protein sequence ID" value="BBZ33433.1"/>
    <property type="molecule type" value="Genomic_DNA"/>
</dbReference>
<dbReference type="AlphaFoldDB" id="A0A7I7XWN1"/>
<protein>
    <submittedName>
        <fullName evidence="1">Uncharacterized protein</fullName>
    </submittedName>
</protein>
<evidence type="ECO:0000313" key="2">
    <source>
        <dbReference type="Proteomes" id="UP000466931"/>
    </source>
</evidence>
<reference evidence="1" key="2">
    <citation type="submission" date="2020-02" db="EMBL/GenBank/DDBJ databases">
        <authorList>
            <person name="Matsumoto Y."/>
            <person name="Motooka D."/>
            <person name="Nakamura S."/>
        </authorList>
    </citation>
    <scope>NUCLEOTIDE SEQUENCE</scope>
    <source>
        <strain evidence="1">JCM 13671</strain>
    </source>
</reference>
<dbReference type="OrthoDB" id="72630at2"/>
<dbReference type="Gene3D" id="3.30.530.20">
    <property type="match status" value="1"/>
</dbReference>
<dbReference type="Proteomes" id="UP000466931">
    <property type="component" value="Chromosome"/>
</dbReference>
<keyword evidence="2" id="KW-1185">Reference proteome</keyword>
<organism evidence="1 2">
    <name type="scientific">Mycolicibacterium confluentis</name>
    <dbReference type="NCBI Taxonomy" id="28047"/>
    <lineage>
        <taxon>Bacteria</taxon>
        <taxon>Bacillati</taxon>
        <taxon>Actinomycetota</taxon>
        <taxon>Actinomycetes</taxon>
        <taxon>Mycobacteriales</taxon>
        <taxon>Mycobacteriaceae</taxon>
        <taxon>Mycolicibacterium</taxon>
    </lineage>
</organism>
<name>A0A7I7XWN1_9MYCO</name>
<gene>
    <name evidence="1" type="ORF">MCNF_20380</name>
</gene>